<feature type="signal peptide" evidence="1">
    <location>
        <begin position="1"/>
        <end position="20"/>
    </location>
</feature>
<evidence type="ECO:0000313" key="3">
    <source>
        <dbReference type="Proteomes" id="UP000315344"/>
    </source>
</evidence>
<proteinExistence type="predicted"/>
<evidence type="ECO:0000313" key="2">
    <source>
        <dbReference type="EMBL" id="TKW66136.1"/>
    </source>
</evidence>
<evidence type="ECO:0008006" key="4">
    <source>
        <dbReference type="Google" id="ProtNLM"/>
    </source>
</evidence>
<reference evidence="2 3" key="1">
    <citation type="journal article" date="2017" name="Nat. Commun.">
        <title>In situ click chemistry generation of cyclooxygenase-2 inhibitors.</title>
        <authorList>
            <person name="Bhardwaj A."/>
            <person name="Kaur J."/>
            <person name="Wuest M."/>
            <person name="Wuest F."/>
        </authorList>
    </citation>
    <scope>NUCLEOTIDE SEQUENCE [LARGE SCALE GENOMIC DNA]</scope>
    <source>
        <strain evidence="2">S2_012_000_R3_94</strain>
    </source>
</reference>
<sequence>MAIRPLPALALLLAACADHGIDYPALMPTDQLLAEPAIPGHADIAATSPDQVASDLAAAGAALAVSQAEVTAAEVGNDAELAARAEALRRRAEAMSAETTPCADPEATEC</sequence>
<dbReference type="PROSITE" id="PS51257">
    <property type="entry name" value="PROKAR_LIPOPROTEIN"/>
    <property type="match status" value="1"/>
</dbReference>
<protein>
    <recommendedName>
        <fullName evidence="4">Lipoprotein</fullName>
    </recommendedName>
</protein>
<dbReference type="AlphaFoldDB" id="A0A533I3B5"/>
<organism evidence="2 3">
    <name type="scientific">Paracoccus denitrificans</name>
    <dbReference type="NCBI Taxonomy" id="266"/>
    <lineage>
        <taxon>Bacteria</taxon>
        <taxon>Pseudomonadati</taxon>
        <taxon>Pseudomonadota</taxon>
        <taxon>Alphaproteobacteria</taxon>
        <taxon>Rhodobacterales</taxon>
        <taxon>Paracoccaceae</taxon>
        <taxon>Paracoccus</taxon>
    </lineage>
</organism>
<keyword evidence="1" id="KW-0732">Signal</keyword>
<evidence type="ECO:0000256" key="1">
    <source>
        <dbReference type="SAM" id="SignalP"/>
    </source>
</evidence>
<accession>A0A533I3B5</accession>
<feature type="chain" id="PRO_5022198778" description="Lipoprotein" evidence="1">
    <location>
        <begin position="21"/>
        <end position="110"/>
    </location>
</feature>
<gene>
    <name evidence="2" type="ORF">DI616_11650</name>
</gene>
<dbReference type="EMBL" id="VAFL01000008">
    <property type="protein sequence ID" value="TKW66136.1"/>
    <property type="molecule type" value="Genomic_DNA"/>
</dbReference>
<comment type="caution">
    <text evidence="2">The sequence shown here is derived from an EMBL/GenBank/DDBJ whole genome shotgun (WGS) entry which is preliminary data.</text>
</comment>
<name>A0A533I3B5_PARDE</name>
<dbReference type="Proteomes" id="UP000315344">
    <property type="component" value="Unassembled WGS sequence"/>
</dbReference>